<dbReference type="Gene3D" id="3.40.50.1240">
    <property type="entry name" value="Phosphoglycerate mutase-like"/>
    <property type="match status" value="1"/>
</dbReference>
<dbReference type="CDD" id="cd07067">
    <property type="entry name" value="HP_PGM_like"/>
    <property type="match status" value="1"/>
</dbReference>
<dbReference type="SUPFAM" id="SSF53254">
    <property type="entry name" value="Phosphoglycerate mutase-like"/>
    <property type="match status" value="1"/>
</dbReference>
<dbReference type="InterPro" id="IPR013078">
    <property type="entry name" value="His_Pase_superF_clade-1"/>
</dbReference>
<dbReference type="PANTHER" id="PTHR47623">
    <property type="entry name" value="OS09G0287300 PROTEIN"/>
    <property type="match status" value="1"/>
</dbReference>
<dbReference type="SMART" id="SM00855">
    <property type="entry name" value="PGAM"/>
    <property type="match status" value="1"/>
</dbReference>
<keyword evidence="2" id="KW-1185">Reference proteome</keyword>
<dbReference type="PANTHER" id="PTHR47623:SF1">
    <property type="entry name" value="OS09G0287300 PROTEIN"/>
    <property type="match status" value="1"/>
</dbReference>
<dbReference type="RefSeq" id="WP_097152965.1">
    <property type="nucleotide sequence ID" value="NZ_OBEL01000001.1"/>
</dbReference>
<evidence type="ECO:0000313" key="1">
    <source>
        <dbReference type="EMBL" id="SNZ08880.1"/>
    </source>
</evidence>
<dbReference type="Proteomes" id="UP000219439">
    <property type="component" value="Unassembled WGS sequence"/>
</dbReference>
<protein>
    <submittedName>
        <fullName evidence="1">Phosphohistidine phosphatase</fullName>
    </submittedName>
</protein>
<proteinExistence type="predicted"/>
<dbReference type="Pfam" id="PF00300">
    <property type="entry name" value="His_Phos_1"/>
    <property type="match status" value="1"/>
</dbReference>
<dbReference type="InterPro" id="IPR029033">
    <property type="entry name" value="His_PPase_superfam"/>
</dbReference>
<accession>A0A285NHD1</accession>
<evidence type="ECO:0000313" key="2">
    <source>
        <dbReference type="Proteomes" id="UP000219439"/>
    </source>
</evidence>
<name>A0A285NHD1_9HYPH</name>
<organism evidence="1 2">
    <name type="scientific">Cohaesibacter gelatinilyticus</name>
    <dbReference type="NCBI Taxonomy" id="372072"/>
    <lineage>
        <taxon>Bacteria</taxon>
        <taxon>Pseudomonadati</taxon>
        <taxon>Pseudomonadota</taxon>
        <taxon>Alphaproteobacteria</taxon>
        <taxon>Hyphomicrobiales</taxon>
        <taxon>Cohaesibacteraceae</taxon>
    </lineage>
</organism>
<dbReference type="EMBL" id="OBEL01000001">
    <property type="protein sequence ID" value="SNZ08880.1"/>
    <property type="molecule type" value="Genomic_DNA"/>
</dbReference>
<reference evidence="1 2" key="1">
    <citation type="submission" date="2017-09" db="EMBL/GenBank/DDBJ databases">
        <authorList>
            <person name="Ehlers B."/>
            <person name="Leendertz F.H."/>
        </authorList>
    </citation>
    <scope>NUCLEOTIDE SEQUENCE [LARGE SCALE GENOMIC DNA]</scope>
    <source>
        <strain evidence="1 2">DSM 18289</strain>
    </source>
</reference>
<sequence length="191" mass="21477">MLRLYLLRHAKSSWANPALADYDRPLNKRGRNDMPNLARYMTKHNYQPERILCSGAMRTRQTLAGILPGLSSDTSIQLLNALYEGHAPDYLVLLRQYAQDSKSLMIIGHNTGMQEIALRLIGRGSPKLINDIETKFPTGALAVLDFDAENWNEVSAQKATLISFIRPRDLLPPEDQVKPAEPIDKSVLPEL</sequence>
<dbReference type="OrthoDB" id="9810154at2"/>
<gene>
    <name evidence="1" type="ORF">SAMN06265368_1858</name>
</gene>
<dbReference type="AlphaFoldDB" id="A0A285NHD1"/>